<proteinExistence type="predicted"/>
<reference evidence="1 2" key="1">
    <citation type="submission" date="2014-04" db="EMBL/GenBank/DDBJ databases">
        <title>A comprehensive comparison of genomes of Erythrobacter spp. strains.</title>
        <authorList>
            <person name="Zheng Q."/>
        </authorList>
    </citation>
    <scope>NUCLEOTIDE SEQUENCE [LARGE SCALE GENOMIC DNA]</scope>
    <source>
        <strain evidence="1 2">DSM 6997</strain>
    </source>
</reference>
<dbReference type="RefSeq" id="WP_034958113.1">
    <property type="nucleotide sequence ID" value="NZ_JMIW01000001.1"/>
</dbReference>
<comment type="caution">
    <text evidence="1">The sequence shown here is derived from an EMBL/GenBank/DDBJ whole genome shotgun (WGS) entry which is preliminary data.</text>
</comment>
<name>A0A074MG46_ERYLO</name>
<keyword evidence="2" id="KW-1185">Reference proteome</keyword>
<gene>
    <name evidence="1" type="ORF">EH31_03635</name>
</gene>
<evidence type="ECO:0000313" key="1">
    <source>
        <dbReference type="EMBL" id="KEO91775.1"/>
    </source>
</evidence>
<organism evidence="1 2">
    <name type="scientific">Erythrobacter longus</name>
    <dbReference type="NCBI Taxonomy" id="1044"/>
    <lineage>
        <taxon>Bacteria</taxon>
        <taxon>Pseudomonadati</taxon>
        <taxon>Pseudomonadota</taxon>
        <taxon>Alphaproteobacteria</taxon>
        <taxon>Sphingomonadales</taxon>
        <taxon>Erythrobacteraceae</taxon>
        <taxon>Erythrobacter/Porphyrobacter group</taxon>
        <taxon>Erythrobacter</taxon>
    </lineage>
</organism>
<accession>A0A074MG46</accession>
<dbReference type="AlphaFoldDB" id="A0A074MG46"/>
<protein>
    <submittedName>
        <fullName evidence="1">Uncharacterized protein</fullName>
    </submittedName>
</protein>
<evidence type="ECO:0000313" key="2">
    <source>
        <dbReference type="Proteomes" id="UP000027647"/>
    </source>
</evidence>
<sequence>MPFTAALSILVALASPQMDSDTETRLRAAPIMVAHTHCSGEPGSEWVRVEGDDPYVTSVRDYWDAARKNSRTKYQQEFFRGVDGNGEPNGAYLQHAMLGTAKSGQHSCIIHFLDRAPEGVGKTEMELFSQGSARDEMIRLLWNETTWEVTLSPGLGYDFFSISTFTDGEKPNTSIPNHPFRGTQYRFLKLGAF</sequence>
<dbReference type="EMBL" id="JMIW01000001">
    <property type="protein sequence ID" value="KEO91775.1"/>
    <property type="molecule type" value="Genomic_DNA"/>
</dbReference>
<dbReference type="Proteomes" id="UP000027647">
    <property type="component" value="Unassembled WGS sequence"/>
</dbReference>
<dbReference type="STRING" id="1044.EH31_03635"/>